<dbReference type="Gramene" id="rna-AYBTSS11_LOCUS30625">
    <property type="protein sequence ID" value="CAJ1978431.1"/>
    <property type="gene ID" value="gene-AYBTSS11_LOCUS30625"/>
</dbReference>
<dbReference type="Proteomes" id="UP001189624">
    <property type="component" value="Chromosome 11"/>
</dbReference>
<name>A0AA86W4J4_9FABA</name>
<proteinExistence type="predicted"/>
<gene>
    <name evidence="1" type="ORF">AYBTSS11_LOCUS30625</name>
</gene>
<keyword evidence="2" id="KW-1185">Reference proteome</keyword>
<evidence type="ECO:0000313" key="2">
    <source>
        <dbReference type="Proteomes" id="UP001189624"/>
    </source>
</evidence>
<accession>A0AA86W4J4</accession>
<sequence>MAQFTIQKLGDGFACARYYFNVEMPCALGAIQGHPIQFSAPASDCQFILYYVDYD</sequence>
<evidence type="ECO:0000313" key="1">
    <source>
        <dbReference type="EMBL" id="CAJ1978431.1"/>
    </source>
</evidence>
<organism evidence="1 2">
    <name type="scientific">Sphenostylis stenocarpa</name>
    <dbReference type="NCBI Taxonomy" id="92480"/>
    <lineage>
        <taxon>Eukaryota</taxon>
        <taxon>Viridiplantae</taxon>
        <taxon>Streptophyta</taxon>
        <taxon>Embryophyta</taxon>
        <taxon>Tracheophyta</taxon>
        <taxon>Spermatophyta</taxon>
        <taxon>Magnoliopsida</taxon>
        <taxon>eudicotyledons</taxon>
        <taxon>Gunneridae</taxon>
        <taxon>Pentapetalae</taxon>
        <taxon>rosids</taxon>
        <taxon>fabids</taxon>
        <taxon>Fabales</taxon>
        <taxon>Fabaceae</taxon>
        <taxon>Papilionoideae</taxon>
        <taxon>50 kb inversion clade</taxon>
        <taxon>NPAAA clade</taxon>
        <taxon>indigoferoid/millettioid clade</taxon>
        <taxon>Phaseoleae</taxon>
        <taxon>Sphenostylis</taxon>
    </lineage>
</organism>
<dbReference type="EMBL" id="OY731408">
    <property type="protein sequence ID" value="CAJ1978431.1"/>
    <property type="molecule type" value="Genomic_DNA"/>
</dbReference>
<protein>
    <submittedName>
        <fullName evidence="1">Uncharacterized protein</fullName>
    </submittedName>
</protein>
<dbReference type="AlphaFoldDB" id="A0AA86W4J4"/>
<reference evidence="1" key="1">
    <citation type="submission" date="2023-10" db="EMBL/GenBank/DDBJ databases">
        <authorList>
            <person name="Domelevo Entfellner J.-B."/>
        </authorList>
    </citation>
    <scope>NUCLEOTIDE SEQUENCE</scope>
</reference>